<sequence>MNMMQQQQQQQREGVQKTAFYDRATAAVLRFAPAAATATVADGDENEESSSAGVLVFHLYAIRYGIVEPGLDAMQADASDFALLAPTKLDDEVGRMCVKLFLPLEAVAEARLTYYGTVLLDSDKVNLMRKFNVWIFSLILGRIPPAEASPEAEVAEKHYYVLPVKAGQSCMRLTSLLDWDVAECALESGLVYRKQVQPSAVLHHSEESDEDKKGSYLCRETVKMLNGNFSRAELVDTVVTSMYRGVPCYVTSTSTDISGSCIIPRIKHSHSMSYTDYFSQKCRYKLKHEDQPFLEAYKLSRAVSFLGCHQNRDVTSGVRNLNQTRMQLPPEICLVHRGLQGQLYRGAVRLPSVLYSLEMSLLAAELRDKADIPISYVKVLEALTSGACSLEVSYEQYELLGDSFLKFTGGVQAFFDDHSRDAEKLGVLLHDLVCNKTLFHSAVSCGLFGYIQAEIFSPSKWSPPGFPLINEHSDHVCVKQKKLTHKTQLLSYKTLADVVEALIGTCVINGNLQMALKIMGWLKVPIQFPPRISETFPIEFLSEDIKCNLLFQDSDIEILAEKLGYCFRKRNLLAAALSASSENSLVFQRLEFLGDAILDYLITRHIVSSYPYRSLLELNNLKQATNNREHFSYLAVHHGLHKFMRDIPAEVEDQISEFEKSLIKEHSEGKFVNAFGIARQSSPKVLGDVVQTLAAAILLDSGLDAEVVWQVYKPLLEPLATPETVSLHPTKHLELYCTEKGWQFELQCVPCDGIVQVNAVVNNVIVGSSQNEEKRVARRLAAMKVMQGLQRCLKGASSWQVFPNAVNI</sequence>
<protein>
    <submittedName>
        <fullName evidence="1">Uncharacterized protein</fullName>
    </submittedName>
</protein>
<gene>
    <name evidence="1" type="ORF">O6H91_06G085000</name>
</gene>
<evidence type="ECO:0000313" key="2">
    <source>
        <dbReference type="Proteomes" id="UP001162992"/>
    </source>
</evidence>
<dbReference type="EMBL" id="CM055097">
    <property type="protein sequence ID" value="KAJ7553123.1"/>
    <property type="molecule type" value="Genomic_DNA"/>
</dbReference>
<comment type="caution">
    <text evidence="1">The sequence shown here is derived from an EMBL/GenBank/DDBJ whole genome shotgun (WGS) entry which is preliminary data.</text>
</comment>
<proteinExistence type="predicted"/>
<dbReference type="Proteomes" id="UP001162992">
    <property type="component" value="Chromosome 6"/>
</dbReference>
<keyword evidence="2" id="KW-1185">Reference proteome</keyword>
<reference evidence="2" key="1">
    <citation type="journal article" date="2024" name="Proc. Natl. Acad. Sci. U.S.A.">
        <title>Extraordinary preservation of gene collinearity over three hundred million years revealed in homosporous lycophytes.</title>
        <authorList>
            <person name="Li C."/>
            <person name="Wickell D."/>
            <person name="Kuo L.Y."/>
            <person name="Chen X."/>
            <person name="Nie B."/>
            <person name="Liao X."/>
            <person name="Peng D."/>
            <person name="Ji J."/>
            <person name="Jenkins J."/>
            <person name="Williams M."/>
            <person name="Shu S."/>
            <person name="Plott C."/>
            <person name="Barry K."/>
            <person name="Rajasekar S."/>
            <person name="Grimwood J."/>
            <person name="Han X."/>
            <person name="Sun S."/>
            <person name="Hou Z."/>
            <person name="He W."/>
            <person name="Dai G."/>
            <person name="Sun C."/>
            <person name="Schmutz J."/>
            <person name="Leebens-Mack J.H."/>
            <person name="Li F.W."/>
            <person name="Wang L."/>
        </authorList>
    </citation>
    <scope>NUCLEOTIDE SEQUENCE [LARGE SCALE GENOMIC DNA]</scope>
    <source>
        <strain evidence="2">cv. PW_Plant_1</strain>
    </source>
</reference>
<name>A0ACC2DFM4_DIPCM</name>
<organism evidence="1 2">
    <name type="scientific">Diphasiastrum complanatum</name>
    <name type="common">Issler's clubmoss</name>
    <name type="synonym">Lycopodium complanatum</name>
    <dbReference type="NCBI Taxonomy" id="34168"/>
    <lineage>
        <taxon>Eukaryota</taxon>
        <taxon>Viridiplantae</taxon>
        <taxon>Streptophyta</taxon>
        <taxon>Embryophyta</taxon>
        <taxon>Tracheophyta</taxon>
        <taxon>Lycopodiopsida</taxon>
        <taxon>Lycopodiales</taxon>
        <taxon>Lycopodiaceae</taxon>
        <taxon>Lycopodioideae</taxon>
        <taxon>Diphasiastrum</taxon>
    </lineage>
</organism>
<accession>A0ACC2DFM4</accession>
<evidence type="ECO:0000313" key="1">
    <source>
        <dbReference type="EMBL" id="KAJ7553123.1"/>
    </source>
</evidence>